<dbReference type="EMBL" id="MU006585">
    <property type="protein sequence ID" value="KAF2744985.1"/>
    <property type="molecule type" value="Genomic_DNA"/>
</dbReference>
<dbReference type="OrthoDB" id="3695298at2759"/>
<name>A0A6A6V3B9_9PLEO</name>
<evidence type="ECO:0000313" key="2">
    <source>
        <dbReference type="EMBL" id="KAF2744985.1"/>
    </source>
</evidence>
<proteinExistence type="predicted"/>
<keyword evidence="3" id="KW-1185">Reference proteome</keyword>
<gene>
    <name evidence="2" type="ORF">M011DRAFT_479451</name>
</gene>
<feature type="domain" description="F-box" evidence="1">
    <location>
        <begin position="79"/>
        <end position="119"/>
    </location>
</feature>
<organism evidence="2 3">
    <name type="scientific">Sporormia fimetaria CBS 119925</name>
    <dbReference type="NCBI Taxonomy" id="1340428"/>
    <lineage>
        <taxon>Eukaryota</taxon>
        <taxon>Fungi</taxon>
        <taxon>Dikarya</taxon>
        <taxon>Ascomycota</taxon>
        <taxon>Pezizomycotina</taxon>
        <taxon>Dothideomycetes</taxon>
        <taxon>Pleosporomycetidae</taxon>
        <taxon>Pleosporales</taxon>
        <taxon>Sporormiaceae</taxon>
        <taxon>Sporormia</taxon>
    </lineage>
</organism>
<protein>
    <recommendedName>
        <fullName evidence="1">F-box domain-containing protein</fullName>
    </recommendedName>
</protein>
<evidence type="ECO:0000313" key="3">
    <source>
        <dbReference type="Proteomes" id="UP000799440"/>
    </source>
</evidence>
<dbReference type="SMART" id="SM00256">
    <property type="entry name" value="FBOX"/>
    <property type="match status" value="1"/>
</dbReference>
<dbReference type="Pfam" id="PF00646">
    <property type="entry name" value="F-box"/>
    <property type="match status" value="1"/>
</dbReference>
<dbReference type="AlphaFoldDB" id="A0A6A6V3B9"/>
<dbReference type="SUPFAM" id="SSF81383">
    <property type="entry name" value="F-box domain"/>
    <property type="match status" value="1"/>
</dbReference>
<evidence type="ECO:0000259" key="1">
    <source>
        <dbReference type="SMART" id="SM00256"/>
    </source>
</evidence>
<dbReference type="Proteomes" id="UP000799440">
    <property type="component" value="Unassembled WGS sequence"/>
</dbReference>
<dbReference type="Gene3D" id="1.20.1280.50">
    <property type="match status" value="1"/>
</dbReference>
<reference evidence="2" key="1">
    <citation type="journal article" date="2020" name="Stud. Mycol.">
        <title>101 Dothideomycetes genomes: a test case for predicting lifestyles and emergence of pathogens.</title>
        <authorList>
            <person name="Haridas S."/>
            <person name="Albert R."/>
            <person name="Binder M."/>
            <person name="Bloem J."/>
            <person name="Labutti K."/>
            <person name="Salamov A."/>
            <person name="Andreopoulos B."/>
            <person name="Baker S."/>
            <person name="Barry K."/>
            <person name="Bills G."/>
            <person name="Bluhm B."/>
            <person name="Cannon C."/>
            <person name="Castanera R."/>
            <person name="Culley D."/>
            <person name="Daum C."/>
            <person name="Ezra D."/>
            <person name="Gonzalez J."/>
            <person name="Henrissat B."/>
            <person name="Kuo A."/>
            <person name="Liang C."/>
            <person name="Lipzen A."/>
            <person name="Lutzoni F."/>
            <person name="Magnuson J."/>
            <person name="Mondo S."/>
            <person name="Nolan M."/>
            <person name="Ohm R."/>
            <person name="Pangilinan J."/>
            <person name="Park H.-J."/>
            <person name="Ramirez L."/>
            <person name="Alfaro M."/>
            <person name="Sun H."/>
            <person name="Tritt A."/>
            <person name="Yoshinaga Y."/>
            <person name="Zwiers L.-H."/>
            <person name="Turgeon B."/>
            <person name="Goodwin S."/>
            <person name="Spatafora J."/>
            <person name="Crous P."/>
            <person name="Grigoriev I."/>
        </authorList>
    </citation>
    <scope>NUCLEOTIDE SEQUENCE</scope>
    <source>
        <strain evidence="2">CBS 119925</strain>
    </source>
</reference>
<accession>A0A6A6V3B9</accession>
<dbReference type="InterPro" id="IPR001810">
    <property type="entry name" value="F-box_dom"/>
</dbReference>
<dbReference type="InterPro" id="IPR036047">
    <property type="entry name" value="F-box-like_dom_sf"/>
</dbReference>
<sequence>MSDDGQNVPASSTFLFLYLSTHTLHLFYKDLEDPETMALPHYLQGHVDLGYDSDDLTAFIDAIEASQRSADDSSALPHMPPEIILLVLESVPIDYILDFRLVCKAFRDHIDGPVLHSYLPATDFHGPVTHRRNWTMYDKAEDLIWLHGKFSGLRPVPGTGSRRMARWDAYPKATFKIDRDWIATNQRSGRIPANPSTEYIEAITKEKLQLSTPKPFRAGWLVRLGHFVFDAHPIYTATGEATVSMEGQDYELVDIGRRSCSNFSRHQ</sequence>